<keyword evidence="1" id="KW-1133">Transmembrane helix</keyword>
<evidence type="ECO:0000313" key="2">
    <source>
        <dbReference type="EMBL" id="DAD99458.1"/>
    </source>
</evidence>
<sequence>MICMRDCSVCRWIFISFFIHFFPPLLLPPRML</sequence>
<protein>
    <submittedName>
        <fullName evidence="2">Uncharacterized protein</fullName>
    </submittedName>
</protein>
<keyword evidence="1" id="KW-0812">Transmembrane</keyword>
<name>A0A8S5NZ20_9CAUD</name>
<proteinExistence type="predicted"/>
<feature type="transmembrane region" description="Helical" evidence="1">
    <location>
        <begin position="9"/>
        <end position="27"/>
    </location>
</feature>
<reference evidence="2" key="1">
    <citation type="journal article" date="2021" name="Proc. Natl. Acad. Sci. U.S.A.">
        <title>A Catalog of Tens of Thousands of Viruses from Human Metagenomes Reveals Hidden Associations with Chronic Diseases.</title>
        <authorList>
            <person name="Tisza M.J."/>
            <person name="Buck C.B."/>
        </authorList>
    </citation>
    <scope>NUCLEOTIDE SEQUENCE</scope>
    <source>
        <strain evidence="2">CtNU74</strain>
    </source>
</reference>
<dbReference type="EMBL" id="BK015285">
    <property type="protein sequence ID" value="DAD99458.1"/>
    <property type="molecule type" value="Genomic_DNA"/>
</dbReference>
<evidence type="ECO:0000256" key="1">
    <source>
        <dbReference type="SAM" id="Phobius"/>
    </source>
</evidence>
<keyword evidence="1" id="KW-0472">Membrane</keyword>
<accession>A0A8S5NZ20</accession>
<organism evidence="2">
    <name type="scientific">Siphoviridae sp. ctNU74</name>
    <dbReference type="NCBI Taxonomy" id="2825471"/>
    <lineage>
        <taxon>Viruses</taxon>
        <taxon>Duplodnaviria</taxon>
        <taxon>Heunggongvirae</taxon>
        <taxon>Uroviricota</taxon>
        <taxon>Caudoviricetes</taxon>
    </lineage>
</organism>